<evidence type="ECO:0000256" key="6">
    <source>
        <dbReference type="ARBA" id="ARBA00023012"/>
    </source>
</evidence>
<protein>
    <recommendedName>
        <fullName evidence="2">histidine kinase</fullName>
        <ecNumber evidence="2">2.7.13.3</ecNumber>
    </recommendedName>
</protein>
<evidence type="ECO:0000256" key="5">
    <source>
        <dbReference type="ARBA" id="ARBA00022777"/>
    </source>
</evidence>
<dbReference type="PROSITE" id="PS50112">
    <property type="entry name" value="PAS"/>
    <property type="match status" value="1"/>
</dbReference>
<keyword evidence="7" id="KW-1133">Transmembrane helix</keyword>
<keyword evidence="7" id="KW-0472">Membrane</keyword>
<sequence length="780" mass="87560">MPVSASGPTMRILRRLRSPAGWITGVYAVVATLWIFLSDRALGLWVADPARLVELSVYKGCAFVAVTSVLLLLLMRYAFGTAESRYATLREQEREIRRLNRLNAALGHINQAIVRLPVREELFKRVCDVLVEQGGFRLAWIGWRNPETERLEPLGVAGDENDYIKNIQVYADERPEGMGPSGRAFRSKHAYVCNDMLNDEATSPWRAELIRRRFRASVAIPIRVDDQVGGVLSVYSDEKDFFQDKEMALLNEAATDIAFALANLARENERHAAELRAQNERRFSDTMIESMPGILYFYDMDGRFLRWNRNFERVSGYSGEQLAGMQPLDFFAAEDKPALEQRIGEVFRLGESSIEAPFLSKDGGKTPYFFTGRRVESEGRLCLVGVGIDITERKRAEEALHTSEERYRSTLDSILEGCQLLGHDWRYLYLNNAAAIQNRRPNAELLGRTMSEAWPGIEDSPVFAMLKICLEQRVALHDEIEFRFMDGTSGWFDVRCQPVPEGIFVLSIDITERKKAEDALRELNVNLEHKVVARTDELRAALVRAEAADRLKSAFLATMSHELRTPLNSIIGFTGIVLQGLAGPLNAEQTKQLGMVRGSARHLLELINDVLDISKIEAGQLEVRAEPFDLRESVERVAASVRPLAEKKGLELVVQFPPGPGAMTGDRRRVEQVLINLLNNAIKFTDQGRVKLDVEGLASTVRLRVTDTGIGIKPHDLATLFQPFRQIDTGLSRQHEGTGLGLAICRRLVMLMGGEITASSEWSRGSDFMVTLPLQPQAES</sequence>
<dbReference type="CDD" id="cd16922">
    <property type="entry name" value="HATPase_EvgS-ArcB-TorS-like"/>
    <property type="match status" value="1"/>
</dbReference>
<dbReference type="SMART" id="SM00065">
    <property type="entry name" value="GAF"/>
    <property type="match status" value="1"/>
</dbReference>
<evidence type="ECO:0000259" key="10">
    <source>
        <dbReference type="PROSITE" id="PS50113"/>
    </source>
</evidence>
<dbReference type="SUPFAM" id="SSF47384">
    <property type="entry name" value="Homodimeric domain of signal transducing histidine kinase"/>
    <property type="match status" value="1"/>
</dbReference>
<keyword evidence="5" id="KW-0418">Kinase</keyword>
<dbReference type="InterPro" id="IPR036097">
    <property type="entry name" value="HisK_dim/P_sf"/>
</dbReference>
<gene>
    <name evidence="11" type="ORF">FPL22_13340</name>
</gene>
<dbReference type="InterPro" id="IPR036890">
    <property type="entry name" value="HATPase_C_sf"/>
</dbReference>
<dbReference type="InterPro" id="IPR005467">
    <property type="entry name" value="His_kinase_dom"/>
</dbReference>
<dbReference type="InterPro" id="IPR003594">
    <property type="entry name" value="HATPase_dom"/>
</dbReference>
<dbReference type="Gene3D" id="3.30.450.40">
    <property type="match status" value="1"/>
</dbReference>
<accession>A0A556QKD2</accession>
<evidence type="ECO:0000256" key="4">
    <source>
        <dbReference type="ARBA" id="ARBA00022679"/>
    </source>
</evidence>
<dbReference type="InterPro" id="IPR013656">
    <property type="entry name" value="PAS_4"/>
</dbReference>
<evidence type="ECO:0000256" key="1">
    <source>
        <dbReference type="ARBA" id="ARBA00000085"/>
    </source>
</evidence>
<dbReference type="PANTHER" id="PTHR43711">
    <property type="entry name" value="TWO-COMPONENT HISTIDINE KINASE"/>
    <property type="match status" value="1"/>
</dbReference>
<dbReference type="Pfam" id="PF08448">
    <property type="entry name" value="PAS_4"/>
    <property type="match status" value="2"/>
</dbReference>
<dbReference type="CDD" id="cd00082">
    <property type="entry name" value="HisKA"/>
    <property type="match status" value="1"/>
</dbReference>
<dbReference type="Proteomes" id="UP000315648">
    <property type="component" value="Unassembled WGS sequence"/>
</dbReference>
<dbReference type="FunFam" id="3.30.565.10:FF:000010">
    <property type="entry name" value="Sensor histidine kinase RcsC"/>
    <property type="match status" value="1"/>
</dbReference>
<keyword evidence="3" id="KW-0597">Phosphoprotein</keyword>
<dbReference type="InterPro" id="IPR050736">
    <property type="entry name" value="Sensor_HK_Regulatory"/>
</dbReference>
<dbReference type="SUPFAM" id="SSF55781">
    <property type="entry name" value="GAF domain-like"/>
    <property type="match status" value="1"/>
</dbReference>
<feature type="transmembrane region" description="Helical" evidence="7">
    <location>
        <begin position="57"/>
        <end position="79"/>
    </location>
</feature>
<feature type="domain" description="Histidine kinase" evidence="8">
    <location>
        <begin position="558"/>
        <end position="776"/>
    </location>
</feature>
<evidence type="ECO:0000313" key="11">
    <source>
        <dbReference type="EMBL" id="TSJ77081.1"/>
    </source>
</evidence>
<evidence type="ECO:0000256" key="7">
    <source>
        <dbReference type="SAM" id="Phobius"/>
    </source>
</evidence>
<feature type="domain" description="PAC" evidence="10">
    <location>
        <begin position="352"/>
        <end position="402"/>
    </location>
</feature>
<dbReference type="Gene3D" id="3.30.565.10">
    <property type="entry name" value="Histidine kinase-like ATPase, C-terminal domain"/>
    <property type="match status" value="1"/>
</dbReference>
<evidence type="ECO:0000259" key="8">
    <source>
        <dbReference type="PROSITE" id="PS50109"/>
    </source>
</evidence>
<dbReference type="Gene3D" id="3.30.450.20">
    <property type="entry name" value="PAS domain"/>
    <property type="match status" value="2"/>
</dbReference>
<dbReference type="SMART" id="SM00387">
    <property type="entry name" value="HATPase_c"/>
    <property type="match status" value="1"/>
</dbReference>
<dbReference type="InterPro" id="IPR000014">
    <property type="entry name" value="PAS"/>
</dbReference>
<dbReference type="InterPro" id="IPR035965">
    <property type="entry name" value="PAS-like_dom_sf"/>
</dbReference>
<reference evidence="11 12" key="1">
    <citation type="submission" date="2019-07" db="EMBL/GenBank/DDBJ databases">
        <title>Description of 53C-WASEF.</title>
        <authorList>
            <person name="Pitt A."/>
            <person name="Hahn M.W."/>
        </authorList>
    </citation>
    <scope>NUCLEOTIDE SEQUENCE [LARGE SCALE GENOMIC DNA]</scope>
    <source>
        <strain evidence="11 12">53C-WASEF</strain>
    </source>
</reference>
<proteinExistence type="predicted"/>
<dbReference type="PANTHER" id="PTHR43711:SF1">
    <property type="entry name" value="HISTIDINE KINASE 1"/>
    <property type="match status" value="1"/>
</dbReference>
<dbReference type="Gene3D" id="1.10.287.130">
    <property type="match status" value="1"/>
</dbReference>
<dbReference type="SUPFAM" id="SSF55785">
    <property type="entry name" value="PYP-like sensor domain (PAS domain)"/>
    <property type="match status" value="2"/>
</dbReference>
<dbReference type="SUPFAM" id="SSF55874">
    <property type="entry name" value="ATPase domain of HSP90 chaperone/DNA topoisomerase II/histidine kinase"/>
    <property type="match status" value="1"/>
</dbReference>
<dbReference type="GO" id="GO:0000155">
    <property type="term" value="F:phosphorelay sensor kinase activity"/>
    <property type="evidence" value="ECO:0007669"/>
    <property type="project" value="InterPro"/>
</dbReference>
<keyword evidence="12" id="KW-1185">Reference proteome</keyword>
<dbReference type="InterPro" id="IPR001610">
    <property type="entry name" value="PAC"/>
</dbReference>
<keyword evidence="4" id="KW-0808">Transferase</keyword>
<keyword evidence="7" id="KW-0812">Transmembrane</keyword>
<evidence type="ECO:0000259" key="9">
    <source>
        <dbReference type="PROSITE" id="PS50112"/>
    </source>
</evidence>
<organism evidence="11 12">
    <name type="scientific">Rariglobus hedericola</name>
    <dbReference type="NCBI Taxonomy" id="2597822"/>
    <lineage>
        <taxon>Bacteria</taxon>
        <taxon>Pseudomonadati</taxon>
        <taxon>Verrucomicrobiota</taxon>
        <taxon>Opitutia</taxon>
        <taxon>Opitutales</taxon>
        <taxon>Opitutaceae</taxon>
        <taxon>Rariglobus</taxon>
    </lineage>
</organism>
<evidence type="ECO:0000313" key="12">
    <source>
        <dbReference type="Proteomes" id="UP000315648"/>
    </source>
</evidence>
<dbReference type="AlphaFoldDB" id="A0A556QKD2"/>
<dbReference type="InterPro" id="IPR004358">
    <property type="entry name" value="Sig_transdc_His_kin-like_C"/>
</dbReference>
<evidence type="ECO:0000256" key="2">
    <source>
        <dbReference type="ARBA" id="ARBA00012438"/>
    </source>
</evidence>
<dbReference type="SMART" id="SM00086">
    <property type="entry name" value="PAC"/>
    <property type="match status" value="2"/>
</dbReference>
<dbReference type="EMBL" id="VMBG01000002">
    <property type="protein sequence ID" value="TSJ77081.1"/>
    <property type="molecule type" value="Genomic_DNA"/>
</dbReference>
<keyword evidence="6" id="KW-0902">Two-component regulatory system</keyword>
<dbReference type="Pfam" id="PF13185">
    <property type="entry name" value="GAF_2"/>
    <property type="match status" value="1"/>
</dbReference>
<dbReference type="NCBIfam" id="TIGR00229">
    <property type="entry name" value="sensory_box"/>
    <property type="match status" value="2"/>
</dbReference>
<feature type="domain" description="PAS" evidence="9">
    <location>
        <begin position="280"/>
        <end position="350"/>
    </location>
</feature>
<dbReference type="SMART" id="SM00091">
    <property type="entry name" value="PAS"/>
    <property type="match status" value="2"/>
</dbReference>
<dbReference type="PROSITE" id="PS50109">
    <property type="entry name" value="HIS_KIN"/>
    <property type="match status" value="1"/>
</dbReference>
<dbReference type="Pfam" id="PF00512">
    <property type="entry name" value="HisKA"/>
    <property type="match status" value="1"/>
</dbReference>
<feature type="transmembrane region" description="Helical" evidence="7">
    <location>
        <begin position="20"/>
        <end position="37"/>
    </location>
</feature>
<dbReference type="CDD" id="cd00130">
    <property type="entry name" value="PAS"/>
    <property type="match status" value="1"/>
</dbReference>
<dbReference type="SMART" id="SM00388">
    <property type="entry name" value="HisKA"/>
    <property type="match status" value="1"/>
</dbReference>
<comment type="catalytic activity">
    <reaction evidence="1">
        <text>ATP + protein L-histidine = ADP + protein N-phospho-L-histidine.</text>
        <dbReference type="EC" id="2.7.13.3"/>
    </reaction>
</comment>
<dbReference type="PROSITE" id="PS50113">
    <property type="entry name" value="PAC"/>
    <property type="match status" value="1"/>
</dbReference>
<dbReference type="InterPro" id="IPR000700">
    <property type="entry name" value="PAS-assoc_C"/>
</dbReference>
<evidence type="ECO:0000256" key="3">
    <source>
        <dbReference type="ARBA" id="ARBA00022553"/>
    </source>
</evidence>
<name>A0A556QKD2_9BACT</name>
<dbReference type="InterPro" id="IPR003018">
    <property type="entry name" value="GAF"/>
</dbReference>
<dbReference type="InterPro" id="IPR003661">
    <property type="entry name" value="HisK_dim/P_dom"/>
</dbReference>
<dbReference type="Pfam" id="PF02518">
    <property type="entry name" value="HATPase_c"/>
    <property type="match status" value="1"/>
</dbReference>
<comment type="caution">
    <text evidence="11">The sequence shown here is derived from an EMBL/GenBank/DDBJ whole genome shotgun (WGS) entry which is preliminary data.</text>
</comment>
<dbReference type="EC" id="2.7.13.3" evidence="2"/>
<dbReference type="OrthoDB" id="176993at2"/>
<dbReference type="PRINTS" id="PR00344">
    <property type="entry name" value="BCTRLSENSOR"/>
</dbReference>
<dbReference type="InterPro" id="IPR029016">
    <property type="entry name" value="GAF-like_dom_sf"/>
</dbReference>